<keyword evidence="4" id="KW-1185">Reference proteome</keyword>
<dbReference type="Gene3D" id="2.30.130.40">
    <property type="entry name" value="LON domain-like"/>
    <property type="match status" value="1"/>
</dbReference>
<organism evidence="3 4">
    <name type="scientific">Seminavis robusta</name>
    <dbReference type="NCBI Taxonomy" id="568900"/>
    <lineage>
        <taxon>Eukaryota</taxon>
        <taxon>Sar</taxon>
        <taxon>Stramenopiles</taxon>
        <taxon>Ochrophyta</taxon>
        <taxon>Bacillariophyta</taxon>
        <taxon>Bacillariophyceae</taxon>
        <taxon>Bacillariophycidae</taxon>
        <taxon>Naviculales</taxon>
        <taxon>Naviculaceae</taxon>
        <taxon>Seminavis</taxon>
    </lineage>
</organism>
<feature type="chain" id="PRO_5040132346" evidence="1">
    <location>
        <begin position="22"/>
        <end position="315"/>
    </location>
</feature>
<comment type="caution">
    <text evidence="3">The sequence shown here is derived from an EMBL/GenBank/DDBJ whole genome shotgun (WGS) entry which is preliminary data.</text>
</comment>
<dbReference type="Proteomes" id="UP001153069">
    <property type="component" value="Unassembled WGS sequence"/>
</dbReference>
<dbReference type="SUPFAM" id="SSF88697">
    <property type="entry name" value="PUA domain-like"/>
    <property type="match status" value="1"/>
</dbReference>
<dbReference type="AlphaFoldDB" id="A0A9N8DV78"/>
<dbReference type="GO" id="GO:0006508">
    <property type="term" value="P:proteolysis"/>
    <property type="evidence" value="ECO:0007669"/>
    <property type="project" value="UniProtKB-KW"/>
</dbReference>
<sequence length="315" mass="35655">MNLPVFYLLIWIGIRRSLVVAFVPSCPTATGTSTRSSALDNPHSCLYSSTDDYNFMASLQKRMDQVMERDTTLPLVVLDAMLPRQVLNITVKNGLLMELVRQRLQEETPSFGMVGHAKLANGKQVTLSSGVEVEIVGNPKVTDEGLHLSLKGTRRFRIFDKEQIETTPSGWTQAKVQFLNSTQEDRADDTDTMSMARAMQMAREFSEPNLAMEEQQSLVEMWLELARTRERRPNQIDQLLQDLGPMPSWKDPSECAFWVGALINPIPAMGVAFEIRPKLLLAKTAEERTQIALDAIWNSIQHMQGADRFEQRKGW</sequence>
<dbReference type="GO" id="GO:0008233">
    <property type="term" value="F:peptidase activity"/>
    <property type="evidence" value="ECO:0007669"/>
    <property type="project" value="UniProtKB-KW"/>
</dbReference>
<dbReference type="EMBL" id="CAICTM010000375">
    <property type="protein sequence ID" value="CAB9509139.1"/>
    <property type="molecule type" value="Genomic_DNA"/>
</dbReference>
<dbReference type="SMART" id="SM00464">
    <property type="entry name" value="LON"/>
    <property type="match status" value="1"/>
</dbReference>
<dbReference type="Pfam" id="PF02190">
    <property type="entry name" value="LON_substr_bdg"/>
    <property type="match status" value="1"/>
</dbReference>
<keyword evidence="3" id="KW-0645">Protease</keyword>
<protein>
    <submittedName>
        <fullName evidence="3">ATP-dependent protease La (LON) domain</fullName>
    </submittedName>
</protein>
<evidence type="ECO:0000259" key="2">
    <source>
        <dbReference type="SMART" id="SM00464"/>
    </source>
</evidence>
<keyword evidence="3" id="KW-0378">Hydrolase</keyword>
<dbReference type="InterPro" id="IPR003111">
    <property type="entry name" value="Lon_prtase_N"/>
</dbReference>
<feature type="domain" description="Lon N-terminal" evidence="2">
    <location>
        <begin position="72"/>
        <end position="298"/>
    </location>
</feature>
<feature type="signal peptide" evidence="1">
    <location>
        <begin position="1"/>
        <end position="21"/>
    </location>
</feature>
<evidence type="ECO:0000313" key="3">
    <source>
        <dbReference type="EMBL" id="CAB9509139.1"/>
    </source>
</evidence>
<proteinExistence type="predicted"/>
<dbReference type="InterPro" id="IPR046336">
    <property type="entry name" value="Lon_prtase_N_sf"/>
</dbReference>
<gene>
    <name evidence="3" type="ORF">SEMRO_376_G129820.1</name>
</gene>
<dbReference type="InterPro" id="IPR015947">
    <property type="entry name" value="PUA-like_sf"/>
</dbReference>
<dbReference type="OrthoDB" id="264917at2759"/>
<accession>A0A9N8DV78</accession>
<evidence type="ECO:0000313" key="4">
    <source>
        <dbReference type="Proteomes" id="UP001153069"/>
    </source>
</evidence>
<name>A0A9N8DV78_9STRA</name>
<keyword evidence="1" id="KW-0732">Signal</keyword>
<evidence type="ECO:0000256" key="1">
    <source>
        <dbReference type="SAM" id="SignalP"/>
    </source>
</evidence>
<reference evidence="3" key="1">
    <citation type="submission" date="2020-06" db="EMBL/GenBank/DDBJ databases">
        <authorList>
            <consortium name="Plant Systems Biology data submission"/>
        </authorList>
    </citation>
    <scope>NUCLEOTIDE SEQUENCE</scope>
    <source>
        <strain evidence="3">D6</strain>
    </source>
</reference>